<evidence type="ECO:0000313" key="2">
    <source>
        <dbReference type="EMBL" id="MDU0371323.1"/>
    </source>
</evidence>
<feature type="region of interest" description="Disordered" evidence="1">
    <location>
        <begin position="76"/>
        <end position="96"/>
    </location>
</feature>
<feature type="compositionally biased region" description="Basic and acidic residues" evidence="1">
    <location>
        <begin position="84"/>
        <end position="94"/>
    </location>
</feature>
<dbReference type="Proteomes" id="UP001250698">
    <property type="component" value="Unassembled WGS sequence"/>
</dbReference>
<accession>A0ABU3TIX4</accession>
<dbReference type="EMBL" id="JAWDJT010000008">
    <property type="protein sequence ID" value="MDU0371323.1"/>
    <property type="molecule type" value="Genomic_DNA"/>
</dbReference>
<name>A0ABU3TIX4_9BACT</name>
<protein>
    <submittedName>
        <fullName evidence="2">Uncharacterized protein</fullName>
    </submittedName>
</protein>
<proteinExistence type="predicted"/>
<gene>
    <name evidence="2" type="ORF">ROI90_13020</name>
</gene>
<keyword evidence="3" id="KW-1185">Reference proteome</keyword>
<evidence type="ECO:0000313" key="3">
    <source>
        <dbReference type="Proteomes" id="UP001250698"/>
    </source>
</evidence>
<comment type="caution">
    <text evidence="2">The sequence shown here is derived from an EMBL/GenBank/DDBJ whole genome shotgun (WGS) entry which is preliminary data.</text>
</comment>
<organism evidence="2 3">
    <name type="scientific">Hymenobacter endophyticus</name>
    <dbReference type="NCBI Taxonomy" id="3076335"/>
    <lineage>
        <taxon>Bacteria</taxon>
        <taxon>Pseudomonadati</taxon>
        <taxon>Bacteroidota</taxon>
        <taxon>Cytophagia</taxon>
        <taxon>Cytophagales</taxon>
        <taxon>Hymenobacteraceae</taxon>
        <taxon>Hymenobacter</taxon>
    </lineage>
</organism>
<dbReference type="RefSeq" id="WP_315998788.1">
    <property type="nucleotide sequence ID" value="NZ_JAWDJT010000008.1"/>
</dbReference>
<reference evidence="2 3" key="1">
    <citation type="submission" date="2023-10" db="EMBL/GenBank/DDBJ databases">
        <title>Hymenobacter endophyticus sp. nov., an isolate from the leaf tissues of wheat.</title>
        <authorList>
            <person name="Dai Y."/>
        </authorList>
    </citation>
    <scope>NUCLEOTIDE SEQUENCE [LARGE SCALE GENOMIC DNA]</scope>
    <source>
        <strain evidence="2 3">ZK17L-C2</strain>
    </source>
</reference>
<sequence>MGEKIYLSIVQSNDNIFILYRLIRPQISLQLNSFSLLTSQLMSKHLTPNAQQTMPSKILSFICHVPGMAPGAYPAVPTATSTHRAPERKTETKSGGHFTAIYENDRFVRFKYINNN</sequence>
<evidence type="ECO:0000256" key="1">
    <source>
        <dbReference type="SAM" id="MobiDB-lite"/>
    </source>
</evidence>